<reference evidence="1" key="1">
    <citation type="submission" date="2018-05" db="EMBL/GenBank/DDBJ databases">
        <authorList>
            <person name="Lanie J.A."/>
            <person name="Ng W.-L."/>
            <person name="Kazmierczak K.M."/>
            <person name="Andrzejewski T.M."/>
            <person name="Davidsen T.M."/>
            <person name="Wayne K.J."/>
            <person name="Tettelin H."/>
            <person name="Glass J.I."/>
            <person name="Rusch D."/>
            <person name="Podicherti R."/>
            <person name="Tsui H.-C.T."/>
            <person name="Winkler M.E."/>
        </authorList>
    </citation>
    <scope>NUCLEOTIDE SEQUENCE</scope>
</reference>
<gene>
    <name evidence="1" type="ORF">METZ01_LOCUS13568</name>
</gene>
<dbReference type="AlphaFoldDB" id="A0A381P2G2"/>
<sequence length="180" mass="21459">MINALKLKEKTDMWYKKLANWIEKRNGMRELYRKGTNGKPQLYLRRYYLIKSKYFELMLHQFFMSDAKDVHDHPWISFGRILKTGYLEYLGDNEKCAYRLQGDWTCRDANAFHRVKLISGTEGDVWTLFGTLKRTRNWGFLVNKEWVPFDEYFKANGTYEVQTLPEEYSGVILPTKKVSA</sequence>
<protein>
    <submittedName>
        <fullName evidence="1">Uncharacterized protein</fullName>
    </submittedName>
</protein>
<organism evidence="1">
    <name type="scientific">marine metagenome</name>
    <dbReference type="NCBI Taxonomy" id="408172"/>
    <lineage>
        <taxon>unclassified sequences</taxon>
        <taxon>metagenomes</taxon>
        <taxon>ecological metagenomes</taxon>
    </lineage>
</organism>
<evidence type="ECO:0000313" key="1">
    <source>
        <dbReference type="EMBL" id="SUZ60714.1"/>
    </source>
</evidence>
<proteinExistence type="predicted"/>
<accession>A0A381P2G2</accession>
<name>A0A381P2G2_9ZZZZ</name>
<dbReference type="EMBL" id="UINC01000761">
    <property type="protein sequence ID" value="SUZ60714.1"/>
    <property type="molecule type" value="Genomic_DNA"/>
</dbReference>